<comment type="caution">
    <text evidence="3">The sequence shown here is derived from an EMBL/GenBank/DDBJ whole genome shotgun (WGS) entry which is preliminary data.</text>
</comment>
<protein>
    <recommendedName>
        <fullName evidence="2">Reverse transcriptase Ty1/copia-type domain-containing protein</fullName>
    </recommendedName>
</protein>
<proteinExistence type="predicted"/>
<reference evidence="3" key="1">
    <citation type="submission" date="2022-12" db="EMBL/GenBank/DDBJ databases">
        <title>Draft genome assemblies for two species of Escallonia (Escalloniales).</title>
        <authorList>
            <person name="Chanderbali A."/>
            <person name="Dervinis C."/>
            <person name="Anghel I."/>
            <person name="Soltis D."/>
            <person name="Soltis P."/>
            <person name="Zapata F."/>
        </authorList>
    </citation>
    <scope>NUCLEOTIDE SEQUENCE</scope>
    <source>
        <strain evidence="3">UCBG64.0493</strain>
        <tissue evidence="3">Leaf</tissue>
    </source>
</reference>
<dbReference type="InterPro" id="IPR013103">
    <property type="entry name" value="RVT_2"/>
</dbReference>
<feature type="chain" id="PRO_5041655911" description="Reverse transcriptase Ty1/copia-type domain-containing protein" evidence="1">
    <location>
        <begin position="26"/>
        <end position="138"/>
    </location>
</feature>
<name>A0AA89BA11_9ASTE</name>
<evidence type="ECO:0000259" key="2">
    <source>
        <dbReference type="Pfam" id="PF07727"/>
    </source>
</evidence>
<dbReference type="Proteomes" id="UP001188597">
    <property type="component" value="Unassembled WGS sequence"/>
</dbReference>
<dbReference type="EMBL" id="JAVXUP010000377">
    <property type="protein sequence ID" value="KAK3029522.1"/>
    <property type="molecule type" value="Genomic_DNA"/>
</dbReference>
<feature type="domain" description="Reverse transcriptase Ty1/copia-type" evidence="2">
    <location>
        <begin position="1"/>
        <end position="56"/>
    </location>
</feature>
<gene>
    <name evidence="3" type="ORF">RJ639_038481</name>
</gene>
<evidence type="ECO:0000313" key="3">
    <source>
        <dbReference type="EMBL" id="KAK3029522.1"/>
    </source>
</evidence>
<evidence type="ECO:0000313" key="4">
    <source>
        <dbReference type="Proteomes" id="UP001188597"/>
    </source>
</evidence>
<feature type="signal peptide" evidence="1">
    <location>
        <begin position="1"/>
        <end position="25"/>
    </location>
</feature>
<dbReference type="Pfam" id="PF07727">
    <property type="entry name" value="RVT_2"/>
    <property type="match status" value="1"/>
</dbReference>
<dbReference type="AlphaFoldDB" id="A0AA89BA11"/>
<evidence type="ECO:0000256" key="1">
    <source>
        <dbReference type="SAM" id="SignalP"/>
    </source>
</evidence>
<accession>A0AA89BA11</accession>
<keyword evidence="1" id="KW-0732">Signal</keyword>
<organism evidence="3 4">
    <name type="scientific">Escallonia herrerae</name>
    <dbReference type="NCBI Taxonomy" id="1293975"/>
    <lineage>
        <taxon>Eukaryota</taxon>
        <taxon>Viridiplantae</taxon>
        <taxon>Streptophyta</taxon>
        <taxon>Embryophyta</taxon>
        <taxon>Tracheophyta</taxon>
        <taxon>Spermatophyta</taxon>
        <taxon>Magnoliopsida</taxon>
        <taxon>eudicotyledons</taxon>
        <taxon>Gunneridae</taxon>
        <taxon>Pentapetalae</taxon>
        <taxon>asterids</taxon>
        <taxon>campanulids</taxon>
        <taxon>Escalloniales</taxon>
        <taxon>Escalloniaceae</taxon>
        <taxon>Escallonia</taxon>
    </lineage>
</organism>
<keyword evidence="4" id="KW-1185">Reference proteome</keyword>
<sequence>MFMRQSASSMLVLLLYVDDIILSGSDPIALSSFAEALSSRFAMKDLGDLNFFWRFDMLGTNSVSSPMPSTPQPSLHHGDLLPDLTVYRSMGIVRHILLLCPISDLSLIAYADADWARCLDSRHSTFGYALLLGSIVVS</sequence>